<dbReference type="InterPro" id="IPR042100">
    <property type="entry name" value="Bug_dom1"/>
</dbReference>
<gene>
    <name evidence="3" type="ORF">EUB48_15650</name>
</gene>
<dbReference type="EMBL" id="CP035503">
    <property type="protein sequence ID" value="QDL38562.1"/>
    <property type="molecule type" value="Genomic_DNA"/>
</dbReference>
<dbReference type="PIRSF" id="PIRSF017082">
    <property type="entry name" value="YflP"/>
    <property type="match status" value="1"/>
</dbReference>
<keyword evidence="4" id="KW-1185">Reference proteome</keyword>
<dbReference type="SUPFAM" id="SSF53850">
    <property type="entry name" value="Periplasmic binding protein-like II"/>
    <property type="match status" value="1"/>
</dbReference>
<comment type="similarity">
    <text evidence="1">Belongs to the UPF0065 (bug) family.</text>
</comment>
<name>A0A515DDR1_9BURK</name>
<organism evidence="3 4">
    <name type="scientific">Rhodoferax sediminis</name>
    <dbReference type="NCBI Taxonomy" id="2509614"/>
    <lineage>
        <taxon>Bacteria</taxon>
        <taxon>Pseudomonadati</taxon>
        <taxon>Pseudomonadota</taxon>
        <taxon>Betaproteobacteria</taxon>
        <taxon>Burkholderiales</taxon>
        <taxon>Comamonadaceae</taxon>
        <taxon>Rhodoferax</taxon>
    </lineage>
</organism>
<sequence>MKKVVAALLVAVACTAPAAEVFPARPVRIVVAASPGGLVDISTRLVAQKMAEKLGQPVIVENRAGADTLLGIRYVKGAPADGYTVLATSNSIASQPAVKLDPGYDLAKDFLGIGLVVRSPWVMVVGPSQLDRSVADFIARANAKPAEMSFASGGVGTTPYMAAAMFLQRAGVKLLHVPYKGNGAAIPDVISGRVTMIFEGLGSGAGKIRGGQLRALGVSSLQRLPAFPEIPTIAEQGLPNFSSYVDIGLLVPSGTPKDAVDKLSAALQAAITSKEVRERFEGAGAEMVPIKPQEYTEALKRETVQMGKLAAELGLQKQ</sequence>
<accession>A0A515DDR1</accession>
<dbReference type="InterPro" id="IPR005064">
    <property type="entry name" value="BUG"/>
</dbReference>
<keyword evidence="2" id="KW-0732">Signal</keyword>
<reference evidence="3 4" key="1">
    <citation type="submission" date="2019-01" db="EMBL/GenBank/DDBJ databases">
        <title>Genomic insights into a novel species Rhodoferax sp.</title>
        <authorList>
            <person name="Jin L."/>
        </authorList>
    </citation>
    <scope>NUCLEOTIDE SEQUENCE [LARGE SCALE GENOMIC DNA]</scope>
    <source>
        <strain evidence="3 4">CHu59-6-5</strain>
    </source>
</reference>
<feature type="signal peptide" evidence="2">
    <location>
        <begin position="1"/>
        <end position="18"/>
    </location>
</feature>
<feature type="chain" id="PRO_5021881046" evidence="2">
    <location>
        <begin position="19"/>
        <end position="318"/>
    </location>
</feature>
<evidence type="ECO:0000313" key="4">
    <source>
        <dbReference type="Proteomes" id="UP000316798"/>
    </source>
</evidence>
<dbReference type="CDD" id="cd07012">
    <property type="entry name" value="PBP2_Bug_TTT"/>
    <property type="match status" value="1"/>
</dbReference>
<dbReference type="Gene3D" id="3.40.190.10">
    <property type="entry name" value="Periplasmic binding protein-like II"/>
    <property type="match status" value="1"/>
</dbReference>
<dbReference type="Gene3D" id="3.40.190.150">
    <property type="entry name" value="Bordetella uptake gene, domain 1"/>
    <property type="match status" value="1"/>
</dbReference>
<dbReference type="AlphaFoldDB" id="A0A515DDR1"/>
<dbReference type="Proteomes" id="UP000316798">
    <property type="component" value="Chromosome"/>
</dbReference>
<dbReference type="Pfam" id="PF03401">
    <property type="entry name" value="TctC"/>
    <property type="match status" value="1"/>
</dbReference>
<dbReference type="KEGG" id="rhf:EUB48_15650"/>
<evidence type="ECO:0000256" key="1">
    <source>
        <dbReference type="ARBA" id="ARBA00006987"/>
    </source>
</evidence>
<proteinExistence type="inferred from homology"/>
<dbReference type="OrthoDB" id="8678477at2"/>
<protein>
    <submittedName>
        <fullName evidence="3">Tripartite tricarboxylate transporter substrate binding protein</fullName>
    </submittedName>
</protein>
<evidence type="ECO:0000313" key="3">
    <source>
        <dbReference type="EMBL" id="QDL38562.1"/>
    </source>
</evidence>
<dbReference type="PANTHER" id="PTHR42928:SF5">
    <property type="entry name" value="BLR1237 PROTEIN"/>
    <property type="match status" value="1"/>
</dbReference>
<dbReference type="RefSeq" id="WP_142820002.1">
    <property type="nucleotide sequence ID" value="NZ_CP035503.1"/>
</dbReference>
<evidence type="ECO:0000256" key="2">
    <source>
        <dbReference type="SAM" id="SignalP"/>
    </source>
</evidence>
<dbReference type="PANTHER" id="PTHR42928">
    <property type="entry name" value="TRICARBOXYLATE-BINDING PROTEIN"/>
    <property type="match status" value="1"/>
</dbReference>